<protein>
    <submittedName>
        <fullName evidence="1">Uncharacterized protein</fullName>
    </submittedName>
</protein>
<reference evidence="1" key="1">
    <citation type="submission" date="2018-02" db="EMBL/GenBank/DDBJ databases">
        <title>Rhizophora mucronata_Transcriptome.</title>
        <authorList>
            <person name="Meera S.P."/>
            <person name="Sreeshan A."/>
            <person name="Augustine A."/>
        </authorList>
    </citation>
    <scope>NUCLEOTIDE SEQUENCE</scope>
    <source>
        <tissue evidence="1">Leaf</tissue>
    </source>
</reference>
<dbReference type="EMBL" id="GGEC01004133">
    <property type="protein sequence ID" value="MBW84616.1"/>
    <property type="molecule type" value="Transcribed_RNA"/>
</dbReference>
<accession>A0A2P2ITT7</accession>
<dbReference type="AlphaFoldDB" id="A0A2P2ITT7"/>
<proteinExistence type="predicted"/>
<organism evidence="1">
    <name type="scientific">Rhizophora mucronata</name>
    <name type="common">Asiatic mangrove</name>
    <dbReference type="NCBI Taxonomy" id="61149"/>
    <lineage>
        <taxon>Eukaryota</taxon>
        <taxon>Viridiplantae</taxon>
        <taxon>Streptophyta</taxon>
        <taxon>Embryophyta</taxon>
        <taxon>Tracheophyta</taxon>
        <taxon>Spermatophyta</taxon>
        <taxon>Magnoliopsida</taxon>
        <taxon>eudicotyledons</taxon>
        <taxon>Gunneridae</taxon>
        <taxon>Pentapetalae</taxon>
        <taxon>rosids</taxon>
        <taxon>fabids</taxon>
        <taxon>Malpighiales</taxon>
        <taxon>Rhizophoraceae</taxon>
        <taxon>Rhizophora</taxon>
    </lineage>
</organism>
<sequence>MPINNHSTTRRWTGKLRMIKLLEVATCKYTTCRYITCSEKNRSM</sequence>
<evidence type="ECO:0000313" key="1">
    <source>
        <dbReference type="EMBL" id="MBW84616.1"/>
    </source>
</evidence>
<name>A0A2P2ITT7_RHIMU</name>